<name>A0A9P6LYW1_MORAP</name>
<comment type="caution">
    <text evidence="2">The sequence shown here is derived from an EMBL/GenBank/DDBJ whole genome shotgun (WGS) entry which is preliminary data.</text>
</comment>
<evidence type="ECO:0000256" key="1">
    <source>
        <dbReference type="SAM" id="MobiDB-lite"/>
    </source>
</evidence>
<dbReference type="Proteomes" id="UP000738359">
    <property type="component" value="Unassembled WGS sequence"/>
</dbReference>
<dbReference type="OrthoDB" id="2423781at2759"/>
<protein>
    <submittedName>
        <fullName evidence="2">Uncharacterized protein</fullName>
    </submittedName>
</protein>
<dbReference type="EMBL" id="JAAAHY010001099">
    <property type="protein sequence ID" value="KAF9952724.1"/>
    <property type="molecule type" value="Genomic_DNA"/>
</dbReference>
<accession>A0A9P6LYW1</accession>
<proteinExistence type="predicted"/>
<feature type="region of interest" description="Disordered" evidence="1">
    <location>
        <begin position="239"/>
        <end position="264"/>
    </location>
</feature>
<sequence>MVVLQVIDYICTLISTNQLAPPTTEHVVVSAWSFILGVLLGGQVVRGVPGELASLAAKTVRLHVEGEYGVTTKFLRGRKVDISVRVFTNNGWENEICVYEFKAGTASDAVCANQQRKAVRLNTAVLHDLEHEGVNICQHFPIIVEGRGLCLSFYTIKRTGEVITAGKSTSGLAWIPSDLVQLKQFLKSESMQILLNFADHTARYAAHVQETLSFRPQPSIPSTPPPRFRKPFAVLTPHKHNKRKVKEVLDEDQDEEDEDEEEYL</sequence>
<evidence type="ECO:0000313" key="2">
    <source>
        <dbReference type="EMBL" id="KAF9952724.1"/>
    </source>
</evidence>
<evidence type="ECO:0000313" key="3">
    <source>
        <dbReference type="Proteomes" id="UP000738359"/>
    </source>
</evidence>
<gene>
    <name evidence="2" type="ORF">BGZ70_000500</name>
</gene>
<organism evidence="2 3">
    <name type="scientific">Mortierella alpina</name>
    <name type="common">Oleaginous fungus</name>
    <name type="synonym">Mortierella renispora</name>
    <dbReference type="NCBI Taxonomy" id="64518"/>
    <lineage>
        <taxon>Eukaryota</taxon>
        <taxon>Fungi</taxon>
        <taxon>Fungi incertae sedis</taxon>
        <taxon>Mucoromycota</taxon>
        <taxon>Mortierellomycotina</taxon>
        <taxon>Mortierellomycetes</taxon>
        <taxon>Mortierellales</taxon>
        <taxon>Mortierellaceae</taxon>
        <taxon>Mortierella</taxon>
    </lineage>
</organism>
<keyword evidence="3" id="KW-1185">Reference proteome</keyword>
<reference evidence="2" key="1">
    <citation type="journal article" date="2020" name="Fungal Divers.">
        <title>Resolving the Mortierellaceae phylogeny through synthesis of multi-gene phylogenetics and phylogenomics.</title>
        <authorList>
            <person name="Vandepol N."/>
            <person name="Liber J."/>
            <person name="Desiro A."/>
            <person name="Na H."/>
            <person name="Kennedy M."/>
            <person name="Barry K."/>
            <person name="Grigoriev I.V."/>
            <person name="Miller A.N."/>
            <person name="O'Donnell K."/>
            <person name="Stajich J.E."/>
            <person name="Bonito G."/>
        </authorList>
    </citation>
    <scope>NUCLEOTIDE SEQUENCE</scope>
    <source>
        <strain evidence="2">CK1249</strain>
    </source>
</reference>
<dbReference type="AlphaFoldDB" id="A0A9P6LYW1"/>
<feature type="compositionally biased region" description="Acidic residues" evidence="1">
    <location>
        <begin position="249"/>
        <end position="264"/>
    </location>
</feature>